<reference evidence="2 3" key="1">
    <citation type="submission" date="2019-04" db="EMBL/GenBank/DDBJ databases">
        <authorList>
            <person name="Liu Q."/>
            <person name="Xin Y.-H."/>
        </authorList>
    </citation>
    <scope>NUCLEOTIDE SEQUENCE [LARGE SCALE GENOMIC DNA]</scope>
    <source>
        <strain evidence="2 3">AM23</strain>
    </source>
</reference>
<protein>
    <submittedName>
        <fullName evidence="2">Uncharacterized protein</fullName>
    </submittedName>
</protein>
<evidence type="ECO:0000256" key="1">
    <source>
        <dbReference type="SAM" id="Phobius"/>
    </source>
</evidence>
<dbReference type="RefSeq" id="WP_136453197.1">
    <property type="nucleotide sequence ID" value="NZ_SSWH01000002.1"/>
</dbReference>
<organism evidence="2 3">
    <name type="scientific">Arthrobacter echini</name>
    <dbReference type="NCBI Taxonomy" id="1529066"/>
    <lineage>
        <taxon>Bacteria</taxon>
        <taxon>Bacillati</taxon>
        <taxon>Actinomycetota</taxon>
        <taxon>Actinomycetes</taxon>
        <taxon>Micrococcales</taxon>
        <taxon>Micrococcaceae</taxon>
        <taxon>Arthrobacter</taxon>
    </lineage>
</organism>
<name>A0A4S5E8Y3_9MICC</name>
<gene>
    <name evidence="2" type="ORF">E8P82_04050</name>
</gene>
<keyword evidence="3" id="KW-1185">Reference proteome</keyword>
<dbReference type="Proteomes" id="UP000305233">
    <property type="component" value="Unassembled WGS sequence"/>
</dbReference>
<evidence type="ECO:0000313" key="3">
    <source>
        <dbReference type="Proteomes" id="UP000305233"/>
    </source>
</evidence>
<proteinExistence type="predicted"/>
<keyword evidence="1" id="KW-0812">Transmembrane</keyword>
<dbReference type="OrthoDB" id="4950273at2"/>
<feature type="transmembrane region" description="Helical" evidence="1">
    <location>
        <begin position="56"/>
        <end position="84"/>
    </location>
</feature>
<keyword evidence="1" id="KW-0472">Membrane</keyword>
<comment type="caution">
    <text evidence="2">The sequence shown here is derived from an EMBL/GenBank/DDBJ whole genome shotgun (WGS) entry which is preliminary data.</text>
</comment>
<keyword evidence="1" id="KW-1133">Transmembrane helix</keyword>
<accession>A0A4S5E8Y3</accession>
<dbReference type="EMBL" id="SSWH01000002">
    <property type="protein sequence ID" value="THJ68000.1"/>
    <property type="molecule type" value="Genomic_DNA"/>
</dbReference>
<feature type="transmembrane region" description="Helical" evidence="1">
    <location>
        <begin position="12"/>
        <end position="31"/>
    </location>
</feature>
<dbReference type="AlphaFoldDB" id="A0A4S5E8Y3"/>
<evidence type="ECO:0000313" key="2">
    <source>
        <dbReference type="EMBL" id="THJ68000.1"/>
    </source>
</evidence>
<sequence length="109" mass="11245">MTAQALAKSAARFSLIFAIAAVVLAVVGPFVDRNFGAGSELGLIPLSAAWDTAPGAVIVSMVLIVLVGLSVTLAAMLAVTSLVIRSAIARDRTAASERHDLADLRSRTQ</sequence>